<dbReference type="HOGENOM" id="CLU_197468_2_0_9"/>
<evidence type="ECO:0000313" key="3">
    <source>
        <dbReference type="Proteomes" id="UP000008467"/>
    </source>
</evidence>
<keyword evidence="3" id="KW-1185">Reference proteome</keyword>
<dbReference type="Proteomes" id="UP000008467">
    <property type="component" value="Chromosome"/>
</dbReference>
<keyword evidence="1" id="KW-1133">Transmembrane helix</keyword>
<reference evidence="2 3" key="1">
    <citation type="journal article" date="2011" name="J. Bacteriol.">
        <title>Complete genome sequence of the cellulose-degrading bacterium Cellulosilyticum lentocellum.</title>
        <authorList>
            <consortium name="US DOE Joint Genome Institute"/>
            <person name="Miller D.A."/>
            <person name="Suen G."/>
            <person name="Bruce D."/>
            <person name="Copeland A."/>
            <person name="Cheng J.F."/>
            <person name="Detter C."/>
            <person name="Goodwin L.A."/>
            <person name="Han C.S."/>
            <person name="Hauser L.J."/>
            <person name="Land M.L."/>
            <person name="Lapidus A."/>
            <person name="Lucas S."/>
            <person name="Meincke L."/>
            <person name="Pitluck S."/>
            <person name="Tapia R."/>
            <person name="Teshima H."/>
            <person name="Woyke T."/>
            <person name="Fox B.G."/>
            <person name="Angert E.R."/>
            <person name="Currie C.R."/>
        </authorList>
    </citation>
    <scope>NUCLEOTIDE SEQUENCE [LARGE SCALE GENOMIC DNA]</scope>
    <source>
        <strain evidence="3">ATCC 49066 / DSM 5427 / NCIMB 11756 / RHM5</strain>
    </source>
</reference>
<dbReference type="KEGG" id="cle:Clole_3255"/>
<name>F2JQG4_CELLD</name>
<gene>
    <name evidence="2" type="ordered locus">Clole_3255</name>
</gene>
<protein>
    <recommendedName>
        <fullName evidence="4">Virus attachment protein p12 family</fullName>
    </recommendedName>
</protein>
<sequence>MGTFIVGSIVVVIMGIAIRSIIKDRKNGKACGCGQSCKGCSGHCNH</sequence>
<dbReference type="STRING" id="642492.Clole_3255"/>
<keyword evidence="1" id="KW-0812">Transmembrane</keyword>
<dbReference type="Pfam" id="PF12669">
    <property type="entry name" value="FeoB_associated"/>
    <property type="match status" value="1"/>
</dbReference>
<evidence type="ECO:0000313" key="2">
    <source>
        <dbReference type="EMBL" id="ADZ84948.1"/>
    </source>
</evidence>
<proteinExistence type="predicted"/>
<dbReference type="EMBL" id="CP002582">
    <property type="protein sequence ID" value="ADZ84948.1"/>
    <property type="molecule type" value="Genomic_DNA"/>
</dbReference>
<keyword evidence="1" id="KW-0472">Membrane</keyword>
<feature type="transmembrane region" description="Helical" evidence="1">
    <location>
        <begin position="6"/>
        <end position="22"/>
    </location>
</feature>
<dbReference type="RefSeq" id="WP_013658226.1">
    <property type="nucleotide sequence ID" value="NC_015275.1"/>
</dbReference>
<accession>F2JQG4</accession>
<evidence type="ECO:0008006" key="4">
    <source>
        <dbReference type="Google" id="ProtNLM"/>
    </source>
</evidence>
<organism evidence="2 3">
    <name type="scientific">Cellulosilyticum lentocellum (strain ATCC 49066 / DSM 5427 / NCIMB 11756 / RHM5)</name>
    <name type="common">Clostridium lentocellum</name>
    <dbReference type="NCBI Taxonomy" id="642492"/>
    <lineage>
        <taxon>Bacteria</taxon>
        <taxon>Bacillati</taxon>
        <taxon>Bacillota</taxon>
        <taxon>Clostridia</taxon>
        <taxon>Lachnospirales</taxon>
        <taxon>Cellulosilyticaceae</taxon>
        <taxon>Cellulosilyticum</taxon>
    </lineage>
</organism>
<dbReference type="AlphaFoldDB" id="F2JQG4"/>
<evidence type="ECO:0000256" key="1">
    <source>
        <dbReference type="SAM" id="Phobius"/>
    </source>
</evidence>